<gene>
    <name evidence="3" type="ORF">PanWU01x14_080960</name>
</gene>
<dbReference type="OrthoDB" id="5963at2759"/>
<feature type="region of interest" description="Disordered" evidence="1">
    <location>
        <begin position="78"/>
        <end position="119"/>
    </location>
</feature>
<dbReference type="Pfam" id="PF06391">
    <property type="entry name" value="MAT1"/>
    <property type="match status" value="1"/>
</dbReference>
<evidence type="ECO:0000256" key="1">
    <source>
        <dbReference type="SAM" id="MobiDB-lite"/>
    </source>
</evidence>
<dbReference type="InterPro" id="IPR015877">
    <property type="entry name" value="MAT1_centre"/>
</dbReference>
<dbReference type="STRING" id="3476.A0A2P5DAW9"/>
<keyword evidence="3" id="KW-0418">Kinase</keyword>
<dbReference type="GO" id="GO:0016301">
    <property type="term" value="F:kinase activity"/>
    <property type="evidence" value="ECO:0007669"/>
    <property type="project" value="UniProtKB-KW"/>
</dbReference>
<evidence type="ECO:0000313" key="3">
    <source>
        <dbReference type="EMBL" id="PON70427.1"/>
    </source>
</evidence>
<dbReference type="Proteomes" id="UP000237105">
    <property type="component" value="Unassembled WGS sequence"/>
</dbReference>
<feature type="compositionally biased region" description="Polar residues" evidence="1">
    <location>
        <begin position="91"/>
        <end position="100"/>
    </location>
</feature>
<keyword evidence="4" id="KW-1185">Reference proteome</keyword>
<name>A0A2P5DAW9_PARAD</name>
<sequence>MEVCHHFPLLTEYNDNWEELEDMTFNLIEGIDVPAITNYQEENAEQIMINRELGRYLRHYSFVLAKKLAAAMAANKGPLAQTDNDGVRAKSLSQSSQTGPSAEGQCAPTVPGGQLTKANWHDPTTTAIWIH</sequence>
<organism evidence="3 4">
    <name type="scientific">Parasponia andersonii</name>
    <name type="common">Sponia andersonii</name>
    <dbReference type="NCBI Taxonomy" id="3476"/>
    <lineage>
        <taxon>Eukaryota</taxon>
        <taxon>Viridiplantae</taxon>
        <taxon>Streptophyta</taxon>
        <taxon>Embryophyta</taxon>
        <taxon>Tracheophyta</taxon>
        <taxon>Spermatophyta</taxon>
        <taxon>Magnoliopsida</taxon>
        <taxon>eudicotyledons</taxon>
        <taxon>Gunneridae</taxon>
        <taxon>Pentapetalae</taxon>
        <taxon>rosids</taxon>
        <taxon>fabids</taxon>
        <taxon>Rosales</taxon>
        <taxon>Cannabaceae</taxon>
        <taxon>Parasponia</taxon>
    </lineage>
</organism>
<proteinExistence type="predicted"/>
<protein>
    <submittedName>
        <fullName evidence="3">Cdk-activating kinase assembly factor</fullName>
    </submittedName>
</protein>
<reference evidence="4" key="1">
    <citation type="submission" date="2016-06" db="EMBL/GenBank/DDBJ databases">
        <title>Parallel loss of symbiosis genes in relatives of nitrogen-fixing non-legume Parasponia.</title>
        <authorList>
            <person name="Van Velzen R."/>
            <person name="Holmer R."/>
            <person name="Bu F."/>
            <person name="Rutten L."/>
            <person name="Van Zeijl A."/>
            <person name="Liu W."/>
            <person name="Santuari L."/>
            <person name="Cao Q."/>
            <person name="Sharma T."/>
            <person name="Shen D."/>
            <person name="Roswanjaya Y."/>
            <person name="Wardhani T."/>
            <person name="Kalhor M.S."/>
            <person name="Jansen J."/>
            <person name="Van den Hoogen J."/>
            <person name="Gungor B."/>
            <person name="Hartog M."/>
            <person name="Hontelez J."/>
            <person name="Verver J."/>
            <person name="Yang W.-C."/>
            <person name="Schijlen E."/>
            <person name="Repin R."/>
            <person name="Schilthuizen M."/>
            <person name="Schranz E."/>
            <person name="Heidstra R."/>
            <person name="Miyata K."/>
            <person name="Fedorova E."/>
            <person name="Kohlen W."/>
            <person name="Bisseling T."/>
            <person name="Smit S."/>
            <person name="Geurts R."/>
        </authorList>
    </citation>
    <scope>NUCLEOTIDE SEQUENCE [LARGE SCALE GENOMIC DNA]</scope>
    <source>
        <strain evidence="4">cv. WU1-14</strain>
    </source>
</reference>
<evidence type="ECO:0000313" key="4">
    <source>
        <dbReference type="Proteomes" id="UP000237105"/>
    </source>
</evidence>
<dbReference type="EMBL" id="JXTB01000050">
    <property type="protein sequence ID" value="PON70427.1"/>
    <property type="molecule type" value="Genomic_DNA"/>
</dbReference>
<dbReference type="AlphaFoldDB" id="A0A2P5DAW9"/>
<accession>A0A2P5DAW9</accession>
<feature type="domain" description="MAT1 centre" evidence="2">
    <location>
        <begin position="6"/>
        <end position="52"/>
    </location>
</feature>
<evidence type="ECO:0000259" key="2">
    <source>
        <dbReference type="Pfam" id="PF06391"/>
    </source>
</evidence>
<keyword evidence="3" id="KW-0808">Transferase</keyword>
<comment type="caution">
    <text evidence="3">The sequence shown here is derived from an EMBL/GenBank/DDBJ whole genome shotgun (WGS) entry which is preliminary data.</text>
</comment>